<gene>
    <name evidence="1" type="ORF">GSTENG00001979001</name>
</gene>
<reference evidence="1" key="2">
    <citation type="submission" date="2004-02" db="EMBL/GenBank/DDBJ databases">
        <authorList>
            <consortium name="Genoscope"/>
            <consortium name="Whitehead Institute Centre for Genome Research"/>
        </authorList>
    </citation>
    <scope>NUCLEOTIDE SEQUENCE</scope>
</reference>
<organism evidence="1">
    <name type="scientific">Tetraodon nigroviridis</name>
    <name type="common">Spotted green pufferfish</name>
    <name type="synonym">Chelonodon nigroviridis</name>
    <dbReference type="NCBI Taxonomy" id="99883"/>
    <lineage>
        <taxon>Eukaryota</taxon>
        <taxon>Metazoa</taxon>
        <taxon>Chordata</taxon>
        <taxon>Craniata</taxon>
        <taxon>Vertebrata</taxon>
        <taxon>Euteleostomi</taxon>
        <taxon>Actinopterygii</taxon>
        <taxon>Neopterygii</taxon>
        <taxon>Teleostei</taxon>
        <taxon>Neoteleostei</taxon>
        <taxon>Acanthomorphata</taxon>
        <taxon>Eupercaria</taxon>
        <taxon>Tetraodontiformes</taxon>
        <taxon>Tetradontoidea</taxon>
        <taxon>Tetraodontidae</taxon>
        <taxon>Tetraodon</taxon>
    </lineage>
</organism>
<feature type="non-terminal residue" evidence="1">
    <location>
        <position position="1"/>
    </location>
</feature>
<proteinExistence type="predicted"/>
<evidence type="ECO:0000313" key="1">
    <source>
        <dbReference type="EMBL" id="CAF88529.1"/>
    </source>
</evidence>
<protein>
    <submittedName>
        <fullName evidence="1">(spotted green pufferfish) hypothetical protein</fullName>
    </submittedName>
</protein>
<dbReference type="EMBL" id="CAAE01004941">
    <property type="protein sequence ID" value="CAF88529.1"/>
    <property type="molecule type" value="Genomic_DNA"/>
</dbReference>
<reference evidence="1" key="1">
    <citation type="journal article" date="2004" name="Nature">
        <title>Genome duplication in the teleost fish Tetraodon nigroviridis reveals the early vertebrate proto-karyotype.</title>
        <authorList>
            <person name="Jaillon O."/>
            <person name="Aury J.-M."/>
            <person name="Brunet F."/>
            <person name="Petit J.-L."/>
            <person name="Stange-Thomann N."/>
            <person name="Mauceli E."/>
            <person name="Bouneau L."/>
            <person name="Fischer C."/>
            <person name="Ozouf-Costaz C."/>
            <person name="Bernot A."/>
            <person name="Nicaud S."/>
            <person name="Jaffe D."/>
            <person name="Fisher S."/>
            <person name="Lutfalla G."/>
            <person name="Dossat C."/>
            <person name="Segurens B."/>
            <person name="Dasilva C."/>
            <person name="Salanoubat M."/>
            <person name="Levy M."/>
            <person name="Boudet N."/>
            <person name="Castellano S."/>
            <person name="Anthouard V."/>
            <person name="Jubin C."/>
            <person name="Castelli V."/>
            <person name="Katinka M."/>
            <person name="Vacherie B."/>
            <person name="Biemont C."/>
            <person name="Skalli Z."/>
            <person name="Cattolico L."/>
            <person name="Poulain J."/>
            <person name="De Berardinis V."/>
            <person name="Cruaud C."/>
            <person name="Duprat S."/>
            <person name="Brottier P."/>
            <person name="Coutanceau J.-P."/>
            <person name="Gouzy J."/>
            <person name="Parra G."/>
            <person name="Lardier G."/>
            <person name="Chapple C."/>
            <person name="McKernan K.J."/>
            <person name="McEwan P."/>
            <person name="Bosak S."/>
            <person name="Kellis M."/>
            <person name="Volff J.-N."/>
            <person name="Guigo R."/>
            <person name="Zody M.C."/>
            <person name="Mesirov J."/>
            <person name="Lindblad-Toh K."/>
            <person name="Birren B."/>
            <person name="Nusbaum C."/>
            <person name="Kahn D."/>
            <person name="Robinson-Rechavi M."/>
            <person name="Laudet V."/>
            <person name="Schachter V."/>
            <person name="Quetier F."/>
            <person name="Saurin W."/>
            <person name="Scarpelli C."/>
            <person name="Wincker P."/>
            <person name="Lander E.S."/>
            <person name="Weissenbach J."/>
            <person name="Roest Crollius H."/>
        </authorList>
    </citation>
    <scope>NUCLEOTIDE SEQUENCE [LARGE SCALE GENOMIC DNA]</scope>
</reference>
<accession>Q4TF03</accession>
<sequence length="67" mass="7346">PWKVTHPHGKSETCLSGIIGGGRRRSAPLRHLRHGVGFCAQLRSLPLDPARLRTSGDCSFLPFQKPS</sequence>
<name>Q4TF03_TETNG</name>
<comment type="caution">
    <text evidence="1">The sequence shown here is derived from an EMBL/GenBank/DDBJ whole genome shotgun (WGS) entry which is preliminary data.</text>
</comment>
<dbReference type="AlphaFoldDB" id="Q4TF03"/>
<dbReference type="KEGG" id="tng:GSTEN00001979G001"/>